<dbReference type="Proteomes" id="UP001300261">
    <property type="component" value="Unassembled WGS sequence"/>
</dbReference>
<protein>
    <submittedName>
        <fullName evidence="1">Uncharacterized protein</fullName>
    </submittedName>
</protein>
<organism evidence="1 2">
    <name type="scientific">Roseibium salinum</name>
    <dbReference type="NCBI Taxonomy" id="1604349"/>
    <lineage>
        <taxon>Bacteria</taxon>
        <taxon>Pseudomonadati</taxon>
        <taxon>Pseudomonadota</taxon>
        <taxon>Alphaproteobacteria</taxon>
        <taxon>Hyphomicrobiales</taxon>
        <taxon>Stappiaceae</taxon>
        <taxon>Roseibium</taxon>
    </lineage>
</organism>
<evidence type="ECO:0000313" key="1">
    <source>
        <dbReference type="EMBL" id="MCX2725526.1"/>
    </source>
</evidence>
<dbReference type="RefSeq" id="WP_265966526.1">
    <property type="nucleotide sequence ID" value="NZ_JAPEVI010000003.1"/>
</dbReference>
<accession>A0ABT3R885</accession>
<dbReference type="EMBL" id="JAPEVI010000003">
    <property type="protein sequence ID" value="MCX2725526.1"/>
    <property type="molecule type" value="Genomic_DNA"/>
</dbReference>
<comment type="caution">
    <text evidence="1">The sequence shown here is derived from an EMBL/GenBank/DDBJ whole genome shotgun (WGS) entry which is preliminary data.</text>
</comment>
<evidence type="ECO:0000313" key="2">
    <source>
        <dbReference type="Proteomes" id="UP001300261"/>
    </source>
</evidence>
<reference evidence="1 2" key="1">
    <citation type="journal article" date="2016" name="Int. J. Syst. Evol. Microbiol.">
        <title>Labrenzia salina sp. nov., isolated from the rhizosphere of the halophyte Arthrocnemum macrostachyum.</title>
        <authorList>
            <person name="Camacho M."/>
            <person name="Redondo-Gomez S."/>
            <person name="Rodriguez-Llorente I."/>
            <person name="Rohde M."/>
            <person name="Sproer C."/>
            <person name="Schumann P."/>
            <person name="Klenk H.P."/>
            <person name="Montero-Calasanz M.D.C."/>
        </authorList>
    </citation>
    <scope>NUCLEOTIDE SEQUENCE [LARGE SCALE GENOMIC DNA]</scope>
    <source>
        <strain evidence="1 2">DSM 29163</strain>
    </source>
</reference>
<keyword evidence="2" id="KW-1185">Reference proteome</keyword>
<sequence length="75" mass="8020">MAGTILVRDRSDRGFDLSGTCKFYCRIELTAAVFCVSNITEVSQLGNPVINITKVVVDFGGDFLGETRMGVGNGS</sequence>
<gene>
    <name evidence="1" type="ORF">ON753_24740</name>
</gene>
<name>A0ABT3R885_9HYPH</name>
<proteinExistence type="predicted"/>